<dbReference type="eggNOG" id="COG2887">
    <property type="taxonomic scope" value="Bacteria"/>
</dbReference>
<dbReference type="OrthoDB" id="9761147at2"/>
<reference evidence="2 3" key="1">
    <citation type="journal article" date="2011" name="J. Bacteriol.">
        <title>Genome sequence of Methyloversatilis universalis FAM5T, a methylotrophic representative of the order Rhodocyclales.</title>
        <authorList>
            <person name="Kittichotirat W."/>
            <person name="Good N.M."/>
            <person name="Hall R."/>
            <person name="Bringel F."/>
            <person name="Lajus A."/>
            <person name="Medigue C."/>
            <person name="Smalley N.E."/>
            <person name="Beck D."/>
            <person name="Bumgarner R."/>
            <person name="Vuilleumier S."/>
            <person name="Kalyuzhnaya M.G."/>
        </authorList>
    </citation>
    <scope>NUCLEOTIDE SEQUENCE [LARGE SCALE GENOMIC DNA]</scope>
    <source>
        <strain evidence="3">ATCC BAA-1314 / JCM 13912 / FAM5</strain>
    </source>
</reference>
<dbReference type="Pfam" id="PF12705">
    <property type="entry name" value="PDDEXK_1"/>
    <property type="match status" value="1"/>
</dbReference>
<protein>
    <recommendedName>
        <fullName evidence="1">PD-(D/E)XK endonuclease-like domain-containing protein</fullName>
    </recommendedName>
</protein>
<dbReference type="SUPFAM" id="SSF52540">
    <property type="entry name" value="P-loop containing nucleoside triphosphate hydrolases"/>
    <property type="match status" value="1"/>
</dbReference>
<dbReference type="InterPro" id="IPR038726">
    <property type="entry name" value="PDDEXK_AddAB-type"/>
</dbReference>
<dbReference type="AlphaFoldDB" id="F5RE10"/>
<dbReference type="Gene3D" id="3.90.320.10">
    <property type="match status" value="1"/>
</dbReference>
<feature type="domain" description="PD-(D/E)XK endonuclease-like" evidence="1">
    <location>
        <begin position="633"/>
        <end position="881"/>
    </location>
</feature>
<gene>
    <name evidence="2" type="ORF">METUNv1_02528</name>
</gene>
<dbReference type="InterPro" id="IPR011604">
    <property type="entry name" value="PDDEXK-like_dom_sf"/>
</dbReference>
<organism evidence="2 3">
    <name type="scientific">Methyloversatilis universalis (strain ATCC BAA-1314 / DSM 25237 / JCM 13912 / CCUG 52030 / FAM5)</name>
    <dbReference type="NCBI Taxonomy" id="1000565"/>
    <lineage>
        <taxon>Bacteria</taxon>
        <taxon>Pseudomonadati</taxon>
        <taxon>Pseudomonadota</taxon>
        <taxon>Betaproteobacteria</taxon>
        <taxon>Nitrosomonadales</taxon>
        <taxon>Sterolibacteriaceae</taxon>
        <taxon>Methyloversatilis</taxon>
    </lineage>
</organism>
<dbReference type="RefSeq" id="WP_008062196.1">
    <property type="nucleotide sequence ID" value="NZ_AFHG01000052.1"/>
</dbReference>
<keyword evidence="3" id="KW-1185">Reference proteome</keyword>
<proteinExistence type="predicted"/>
<accession>F5RE10</accession>
<sequence length="886" mass="94777">MSAAGLELLSLPPGPGLFGQVARILIGRHGDALADTDLLLPSMALAQPLRAALCAAAGRALFMPRLLTPDLLAQRWQGDHPTDPHSRRLLGLVAQLRRMGWLGEADLWSVARELIDLADALAEVPLQQEAELAATFARTHALHDSEALSLEARLVHAVWLADSTGTPGRARACAQALERAAAAATRPLTVLLDTLDEPPSWLNAWAARAPVLCLQVARGEGDDTLSRALAAAWPPPGQDAGALWSRAPSADDAAALRARVRLVAAQSLEQEAACAADTVSAWLAAGRRRIALVAADREAARRARALLERRQVLLADETGWKLSTTRAAATVDAFLQCLASDGYHRDLLDFVRAPYVAAGLERETRARAVAAIDDWVVRRNHVDGLHALLVDAADDLAGGPAAGLIALLADAAALMPTGNAPASFWLDRLLAAIDALQARDAMLGDVAGAQVIALLEQLRADSQGVALALSFADWRQWLNGEFEQALFRDTEIDSPVVLTPLAATRLRAFEAVYVIGADREHLAPPRPRGVLGHEGLRRELGLPDADAQATRLREDLAGLVLNAGDIVFSWQAQRHGEANLPGADLQVLDLMFQRAGVGSAIEAAPPLAEPPALAVIGVSSAPSLPPERVPQKLTASALADLMDCPYRYFARRVLHLGEEDEVEETLGKGSVGEKVHAVLLAFHTAHPRLALSSPEILADDLRRRFAEAFAGAIARNFQEHAWADRLQARAAAYVDWACAREAAGWLFEAGEQARSLSLTLPDGGALTLEGRIDRIDQGSGGRALIDYKLRAADRVKKAQQRDDLQLAFYTLLEGEAVSDAAYLALDEEVPAELAQAEPQVAAEALQSLLQRVFPALRAGAVLPANGDEAACQYCGMRGLCRKDWLA</sequence>
<evidence type="ECO:0000313" key="2">
    <source>
        <dbReference type="EMBL" id="EGK71141.1"/>
    </source>
</evidence>
<comment type="caution">
    <text evidence="2">The sequence shown here is derived from an EMBL/GenBank/DDBJ whole genome shotgun (WGS) entry which is preliminary data.</text>
</comment>
<dbReference type="InterPro" id="IPR027417">
    <property type="entry name" value="P-loop_NTPase"/>
</dbReference>
<dbReference type="STRING" id="1000565.METUNv1_02528"/>
<dbReference type="eggNOG" id="COG3893">
    <property type="taxonomic scope" value="Bacteria"/>
</dbReference>
<evidence type="ECO:0000259" key="1">
    <source>
        <dbReference type="Pfam" id="PF12705"/>
    </source>
</evidence>
<name>F5RE10_METUF</name>
<dbReference type="EMBL" id="AFHG01000052">
    <property type="protein sequence ID" value="EGK71141.1"/>
    <property type="molecule type" value="Genomic_DNA"/>
</dbReference>
<evidence type="ECO:0000313" key="3">
    <source>
        <dbReference type="Proteomes" id="UP000005019"/>
    </source>
</evidence>
<dbReference type="Proteomes" id="UP000005019">
    <property type="component" value="Unassembled WGS sequence"/>
</dbReference>